<keyword evidence="2" id="KW-1185">Reference proteome</keyword>
<sequence>MKKLVSIIENTRPAYTAEPVTNAKGVIVEILLESIVAWRVSYDESDDSDSSFAEPITIQCGLPSEYAIYYSDSERWSIPGITSDKGLDKLLIYFSQNAKKKM</sequence>
<comment type="caution">
    <text evidence="1">The sequence shown here is derived from an EMBL/GenBank/DDBJ whole genome shotgun (WGS) entry which is preliminary data.</text>
</comment>
<organism evidence="1 2">
    <name type="scientific">Alishewanella jeotgali KCTC 22429</name>
    <dbReference type="NCBI Taxonomy" id="1129374"/>
    <lineage>
        <taxon>Bacteria</taxon>
        <taxon>Pseudomonadati</taxon>
        <taxon>Pseudomonadota</taxon>
        <taxon>Gammaproteobacteria</taxon>
        <taxon>Alteromonadales</taxon>
        <taxon>Alteromonadaceae</taxon>
        <taxon>Alishewanella</taxon>
    </lineage>
</organism>
<proteinExistence type="predicted"/>
<accession>H3ZH87</accession>
<dbReference type="AlphaFoldDB" id="H3ZH87"/>
<gene>
    <name evidence="1" type="ORF">AJE_13789</name>
</gene>
<name>H3ZH87_9ALTE</name>
<reference evidence="1 2" key="1">
    <citation type="journal article" date="2012" name="J. Bacteriol.">
        <title>Genome Sequence of Extracellular-Protease-Producing Alishewanella jeotgali Isolated from Traditional Korean Fermented Seafood.</title>
        <authorList>
            <person name="Jung J."/>
            <person name="Chun J."/>
            <person name="Park W."/>
        </authorList>
    </citation>
    <scope>NUCLEOTIDE SEQUENCE [LARGE SCALE GENOMIC DNA]</scope>
    <source>
        <strain evidence="1 2">KCTC 22429</strain>
    </source>
</reference>
<dbReference type="Proteomes" id="UP000012046">
    <property type="component" value="Unassembled WGS sequence"/>
</dbReference>
<evidence type="ECO:0000313" key="1">
    <source>
        <dbReference type="EMBL" id="EHR40043.1"/>
    </source>
</evidence>
<dbReference type="EMBL" id="AHTH01000047">
    <property type="protein sequence ID" value="EHR40043.1"/>
    <property type="molecule type" value="Genomic_DNA"/>
</dbReference>
<dbReference type="RefSeq" id="WP_008951356.1">
    <property type="nucleotide sequence ID" value="NZ_AHTH01000047.1"/>
</dbReference>
<evidence type="ECO:0000313" key="2">
    <source>
        <dbReference type="Proteomes" id="UP000012046"/>
    </source>
</evidence>
<protein>
    <submittedName>
        <fullName evidence="1">Uncharacterized protein</fullName>
    </submittedName>
</protein>
<dbReference type="STRING" id="1129374.AJE_13789"/>